<feature type="compositionally biased region" description="Low complexity" evidence="8">
    <location>
        <begin position="407"/>
        <end position="423"/>
    </location>
</feature>
<feature type="transmembrane region" description="Helical" evidence="9">
    <location>
        <begin position="91"/>
        <end position="118"/>
    </location>
</feature>
<feature type="transmembrane region" description="Helical" evidence="9">
    <location>
        <begin position="63"/>
        <end position="84"/>
    </location>
</feature>
<keyword evidence="6 9" id="KW-1133">Transmembrane helix</keyword>
<dbReference type="InterPro" id="IPR002549">
    <property type="entry name" value="AI-2E-like"/>
</dbReference>
<comment type="subcellular location">
    <subcellularLocation>
        <location evidence="1">Cell membrane</location>
        <topology evidence="1">Multi-pass membrane protein</topology>
    </subcellularLocation>
</comment>
<feature type="transmembrane region" description="Helical" evidence="9">
    <location>
        <begin position="264"/>
        <end position="288"/>
    </location>
</feature>
<evidence type="ECO:0000256" key="4">
    <source>
        <dbReference type="ARBA" id="ARBA00022475"/>
    </source>
</evidence>
<dbReference type="PANTHER" id="PTHR21716">
    <property type="entry name" value="TRANSMEMBRANE PROTEIN"/>
    <property type="match status" value="1"/>
</dbReference>
<keyword evidence="3" id="KW-0813">Transport</keyword>
<dbReference type="Proteomes" id="UP001056535">
    <property type="component" value="Chromosome"/>
</dbReference>
<gene>
    <name evidence="10" type="ORF">NF557_08875</name>
</gene>
<evidence type="ECO:0000313" key="10">
    <source>
        <dbReference type="EMBL" id="USQ74787.1"/>
    </source>
</evidence>
<protein>
    <submittedName>
        <fullName evidence="10">AI-2E family transporter</fullName>
    </submittedName>
</protein>
<organism evidence="10 11">
    <name type="scientific">Ornithinimicrobium cryptoxanthini</name>
    <dbReference type="NCBI Taxonomy" id="2934161"/>
    <lineage>
        <taxon>Bacteria</taxon>
        <taxon>Bacillati</taxon>
        <taxon>Actinomycetota</taxon>
        <taxon>Actinomycetes</taxon>
        <taxon>Micrococcales</taxon>
        <taxon>Ornithinimicrobiaceae</taxon>
        <taxon>Ornithinimicrobium</taxon>
    </lineage>
</organism>
<feature type="transmembrane region" description="Helical" evidence="9">
    <location>
        <begin position="39"/>
        <end position="57"/>
    </location>
</feature>
<dbReference type="EMBL" id="CP099490">
    <property type="protein sequence ID" value="USQ74787.1"/>
    <property type="molecule type" value="Genomic_DNA"/>
</dbReference>
<evidence type="ECO:0000256" key="7">
    <source>
        <dbReference type="ARBA" id="ARBA00023136"/>
    </source>
</evidence>
<evidence type="ECO:0000256" key="3">
    <source>
        <dbReference type="ARBA" id="ARBA00022448"/>
    </source>
</evidence>
<evidence type="ECO:0000256" key="6">
    <source>
        <dbReference type="ARBA" id="ARBA00022989"/>
    </source>
</evidence>
<comment type="similarity">
    <text evidence="2">Belongs to the autoinducer-2 exporter (AI-2E) (TC 2.A.86) family.</text>
</comment>
<dbReference type="Pfam" id="PF01594">
    <property type="entry name" value="AI-2E_transport"/>
    <property type="match status" value="1"/>
</dbReference>
<feature type="transmembrane region" description="Helical" evidence="9">
    <location>
        <begin position="332"/>
        <end position="363"/>
    </location>
</feature>
<evidence type="ECO:0000256" key="9">
    <source>
        <dbReference type="SAM" id="Phobius"/>
    </source>
</evidence>
<sequence>MSADRRAEEKPSDPVRPDANVGIDRGEVIGDAMRVSAIWAGRFIVVAIATAILLWVMSQVWVGLFPVLLALIVSTVLSGPVRWLKRHGLPAAAAAGITLVTSLLLVIGVLAAIAPSIIGQFGDVVDRASEGVGEVRKWLAGPPVNLENEQISNAIQEGTAWLQERGSDIASGVFTGVSAVTSGFVTLALVIVLTFFFIKDGPAFLPWLRQVSGRTAGRHLTELLTRVWTTLGGFIRTQAIVSAVDAVFIGLGLVILGVPLAPALAILTFMAGFIPLVGAFVAGALAVLVALVSNGWVTALWVLGIVLLVQQVEGNVLQPVLQSRTMQMHPGIILLSVAAGGTLFGIPGAFLAVPIAASAIVALRYFSEQVDLRTGDLHPGDLTLATPEGVITAQEGERAAKEHRPQAPADSADVAAAPASTATGSSPLGRLRRRLRRR</sequence>
<feature type="compositionally biased region" description="Basic and acidic residues" evidence="8">
    <location>
        <begin position="395"/>
        <end position="405"/>
    </location>
</feature>
<feature type="transmembrane region" description="Helical" evidence="9">
    <location>
        <begin position="169"/>
        <end position="198"/>
    </location>
</feature>
<feature type="region of interest" description="Disordered" evidence="8">
    <location>
        <begin position="395"/>
        <end position="438"/>
    </location>
</feature>
<evidence type="ECO:0000313" key="11">
    <source>
        <dbReference type="Proteomes" id="UP001056535"/>
    </source>
</evidence>
<keyword evidence="4" id="KW-1003">Cell membrane</keyword>
<keyword evidence="5 9" id="KW-0812">Transmembrane</keyword>
<evidence type="ECO:0000256" key="2">
    <source>
        <dbReference type="ARBA" id="ARBA00009773"/>
    </source>
</evidence>
<accession>A0ABY4YF55</accession>
<evidence type="ECO:0000256" key="1">
    <source>
        <dbReference type="ARBA" id="ARBA00004651"/>
    </source>
</evidence>
<proteinExistence type="inferred from homology"/>
<reference evidence="10" key="1">
    <citation type="submission" date="2022-06" db="EMBL/GenBank/DDBJ databases">
        <title>Ornithinimicrobium JY.X270.</title>
        <authorList>
            <person name="Huang Y."/>
        </authorList>
    </citation>
    <scope>NUCLEOTIDE SEQUENCE</scope>
    <source>
        <strain evidence="10">JY.X270</strain>
    </source>
</reference>
<evidence type="ECO:0000256" key="8">
    <source>
        <dbReference type="SAM" id="MobiDB-lite"/>
    </source>
</evidence>
<dbReference type="RefSeq" id="WP_252618841.1">
    <property type="nucleotide sequence ID" value="NZ_CP099490.1"/>
</dbReference>
<dbReference type="PANTHER" id="PTHR21716:SF53">
    <property type="entry name" value="PERMEASE PERM-RELATED"/>
    <property type="match status" value="1"/>
</dbReference>
<evidence type="ECO:0000256" key="5">
    <source>
        <dbReference type="ARBA" id="ARBA00022692"/>
    </source>
</evidence>
<keyword evidence="11" id="KW-1185">Reference proteome</keyword>
<keyword evidence="7 9" id="KW-0472">Membrane</keyword>
<feature type="transmembrane region" description="Helical" evidence="9">
    <location>
        <begin position="239"/>
        <end position="258"/>
    </location>
</feature>
<name>A0ABY4YF55_9MICO</name>
<feature type="transmembrane region" description="Helical" evidence="9">
    <location>
        <begin position="295"/>
        <end position="312"/>
    </location>
</feature>